<dbReference type="SUPFAM" id="SSF47226">
    <property type="entry name" value="Histidine-containing phosphotransfer domain, HPT domain"/>
    <property type="match status" value="1"/>
</dbReference>
<dbReference type="Proteomes" id="UP000570474">
    <property type="component" value="Unassembled WGS sequence"/>
</dbReference>
<name>A0A847RTL4_9BACT</name>
<keyword evidence="2" id="KW-1185">Reference proteome</keyword>
<evidence type="ECO:0000313" key="1">
    <source>
        <dbReference type="EMBL" id="NLR66246.1"/>
    </source>
</evidence>
<sequence>MEKLRQLENVTTPAYSFQYLLLVSAGDYTFLQEIAAMYLDAMMNYVDNCRQIAADKDLASLKQQTHKIATSFNSLGMEYLQPCFDQIKHTSVWDHATHNSLTMLVTTAEDNVPLLKKDLDL</sequence>
<dbReference type="EMBL" id="JABAIA010000002">
    <property type="protein sequence ID" value="NLR66246.1"/>
    <property type="molecule type" value="Genomic_DNA"/>
</dbReference>
<dbReference type="AlphaFoldDB" id="A0A847RTL4"/>
<dbReference type="InterPro" id="IPR036641">
    <property type="entry name" value="HPT_dom_sf"/>
</dbReference>
<evidence type="ECO:0000313" key="2">
    <source>
        <dbReference type="Proteomes" id="UP000570474"/>
    </source>
</evidence>
<dbReference type="GO" id="GO:0000160">
    <property type="term" value="P:phosphorelay signal transduction system"/>
    <property type="evidence" value="ECO:0007669"/>
    <property type="project" value="InterPro"/>
</dbReference>
<proteinExistence type="predicted"/>
<accession>A0A847RTL4</accession>
<reference evidence="1 2" key="1">
    <citation type="submission" date="2020-04" db="EMBL/GenBank/DDBJ databases">
        <authorList>
            <person name="Yin C."/>
        </authorList>
    </citation>
    <scope>NUCLEOTIDE SEQUENCE [LARGE SCALE GENOMIC DNA]</scope>
    <source>
        <strain evidence="1 2">Ae27</strain>
    </source>
</reference>
<comment type="caution">
    <text evidence="1">The sequence shown here is derived from an EMBL/GenBank/DDBJ whole genome shotgun (WGS) entry which is preliminary data.</text>
</comment>
<dbReference type="Gene3D" id="1.20.120.160">
    <property type="entry name" value="HPT domain"/>
    <property type="match status" value="1"/>
</dbReference>
<gene>
    <name evidence="1" type="ORF">HGH92_18210</name>
</gene>
<organism evidence="1 2">
    <name type="scientific">Chitinophaga varians</name>
    <dbReference type="NCBI Taxonomy" id="2202339"/>
    <lineage>
        <taxon>Bacteria</taxon>
        <taxon>Pseudomonadati</taxon>
        <taxon>Bacteroidota</taxon>
        <taxon>Chitinophagia</taxon>
        <taxon>Chitinophagales</taxon>
        <taxon>Chitinophagaceae</taxon>
        <taxon>Chitinophaga</taxon>
    </lineage>
</organism>
<dbReference type="RefSeq" id="WP_168872183.1">
    <property type="nucleotide sequence ID" value="NZ_JABAIA010000002.1"/>
</dbReference>
<protein>
    <submittedName>
        <fullName evidence="1">Hpt domain-containing protein</fullName>
    </submittedName>
</protein>